<proteinExistence type="predicted"/>
<dbReference type="EMBL" id="CM042883">
    <property type="protein sequence ID" value="KAI4375051.1"/>
    <property type="molecule type" value="Genomic_DNA"/>
</dbReference>
<accession>A0ACB9RB61</accession>
<protein>
    <submittedName>
        <fullName evidence="1">Uncharacterized protein</fullName>
    </submittedName>
</protein>
<sequence length="116" mass="12374">MKIWVMFSFVGAALLFFSDLKTTSDNLCKHDASMGQSHLVDETENPASAIIIPEGRIFRSEARNRAGSVSLEDYQPADPSPSSKASVKPGPIEHGAPLLPYMPNPAPPAGPPDNNG</sequence>
<name>A0ACB9RB61_9MYRT</name>
<reference evidence="2" key="1">
    <citation type="journal article" date="2023" name="Front. Plant Sci.">
        <title>Chromosomal-level genome assembly of Melastoma candidum provides insights into trichome evolution.</title>
        <authorList>
            <person name="Zhong Y."/>
            <person name="Wu W."/>
            <person name="Sun C."/>
            <person name="Zou P."/>
            <person name="Liu Y."/>
            <person name="Dai S."/>
            <person name="Zhou R."/>
        </authorList>
    </citation>
    <scope>NUCLEOTIDE SEQUENCE [LARGE SCALE GENOMIC DNA]</scope>
</reference>
<comment type="caution">
    <text evidence="1">The sequence shown here is derived from an EMBL/GenBank/DDBJ whole genome shotgun (WGS) entry which is preliminary data.</text>
</comment>
<dbReference type="Proteomes" id="UP001057402">
    <property type="component" value="Chromosome 4"/>
</dbReference>
<organism evidence="1 2">
    <name type="scientific">Melastoma candidum</name>
    <dbReference type="NCBI Taxonomy" id="119954"/>
    <lineage>
        <taxon>Eukaryota</taxon>
        <taxon>Viridiplantae</taxon>
        <taxon>Streptophyta</taxon>
        <taxon>Embryophyta</taxon>
        <taxon>Tracheophyta</taxon>
        <taxon>Spermatophyta</taxon>
        <taxon>Magnoliopsida</taxon>
        <taxon>eudicotyledons</taxon>
        <taxon>Gunneridae</taxon>
        <taxon>Pentapetalae</taxon>
        <taxon>rosids</taxon>
        <taxon>malvids</taxon>
        <taxon>Myrtales</taxon>
        <taxon>Melastomataceae</taxon>
        <taxon>Melastomatoideae</taxon>
        <taxon>Melastomateae</taxon>
        <taxon>Melastoma</taxon>
    </lineage>
</organism>
<evidence type="ECO:0000313" key="2">
    <source>
        <dbReference type="Proteomes" id="UP001057402"/>
    </source>
</evidence>
<keyword evidence="2" id="KW-1185">Reference proteome</keyword>
<gene>
    <name evidence="1" type="ORF">MLD38_012966</name>
</gene>
<evidence type="ECO:0000313" key="1">
    <source>
        <dbReference type="EMBL" id="KAI4375051.1"/>
    </source>
</evidence>